<evidence type="ECO:0000313" key="11">
    <source>
        <dbReference type="EMBL" id="ANP56144.1"/>
    </source>
</evidence>
<dbReference type="Proteomes" id="UP000092659">
    <property type="component" value="Chromosome"/>
</dbReference>
<dbReference type="SUPFAM" id="SSF90123">
    <property type="entry name" value="ABC transporter transmembrane region"/>
    <property type="match status" value="2"/>
</dbReference>
<feature type="transmembrane region" description="Helical" evidence="8">
    <location>
        <begin position="135"/>
        <end position="155"/>
    </location>
</feature>
<keyword evidence="6 8" id="KW-1133">Transmembrane helix</keyword>
<dbReference type="InterPro" id="IPR003593">
    <property type="entry name" value="AAA+_ATPase"/>
</dbReference>
<dbReference type="GO" id="GO:0042883">
    <property type="term" value="P:cysteine transport"/>
    <property type="evidence" value="ECO:0007669"/>
    <property type="project" value="InterPro"/>
</dbReference>
<dbReference type="KEGG" id="sgs:AVL59_46955"/>
<feature type="domain" description="ABC transporter" evidence="9">
    <location>
        <begin position="332"/>
        <end position="567"/>
    </location>
</feature>
<evidence type="ECO:0000256" key="2">
    <source>
        <dbReference type="ARBA" id="ARBA00022448"/>
    </source>
</evidence>
<dbReference type="RefSeq" id="WP_067316611.1">
    <property type="nucleotide sequence ID" value="NZ_CP016279.1"/>
</dbReference>
<feature type="domain" description="ABC transporter" evidence="9">
    <location>
        <begin position="921"/>
        <end position="1156"/>
    </location>
</feature>
<feature type="transmembrane region" description="Helical" evidence="8">
    <location>
        <begin position="603"/>
        <end position="626"/>
    </location>
</feature>
<evidence type="ECO:0000313" key="13">
    <source>
        <dbReference type="Proteomes" id="UP000092659"/>
    </source>
</evidence>
<evidence type="ECO:0000259" key="9">
    <source>
        <dbReference type="PROSITE" id="PS50893"/>
    </source>
</evidence>
<dbReference type="OrthoDB" id="9806127at2"/>
<accession>A0A1B1BBE2</accession>
<dbReference type="Pfam" id="PF00005">
    <property type="entry name" value="ABC_tran"/>
    <property type="match status" value="2"/>
</dbReference>
<dbReference type="GO" id="GO:0005524">
    <property type="term" value="F:ATP binding"/>
    <property type="evidence" value="ECO:0007669"/>
    <property type="project" value="UniProtKB-KW"/>
</dbReference>
<dbReference type="GO" id="GO:0016887">
    <property type="term" value="F:ATP hydrolysis activity"/>
    <property type="evidence" value="ECO:0007669"/>
    <property type="project" value="InterPro"/>
</dbReference>
<evidence type="ECO:0000256" key="5">
    <source>
        <dbReference type="ARBA" id="ARBA00022840"/>
    </source>
</evidence>
<dbReference type="InterPro" id="IPR027417">
    <property type="entry name" value="P-loop_NTPase"/>
</dbReference>
<name>A0A1B1BBE2_9ACTN</name>
<dbReference type="GO" id="GO:0005886">
    <property type="term" value="C:plasma membrane"/>
    <property type="evidence" value="ECO:0007669"/>
    <property type="project" value="UniProtKB-SubCell"/>
</dbReference>
<dbReference type="SUPFAM" id="SSF52540">
    <property type="entry name" value="P-loop containing nucleoside triphosphate hydrolases"/>
    <property type="match status" value="2"/>
</dbReference>
<sequence length="1167" mass="122777">MKPIDPRLLRYARATRFFLVGVVGLGAVGAGLVIAQAMLIADVVVGAFQHGQSIAELRTPLLLLAAVAIGRSVVAWLTELAAHRASAAVKSELRGRLLERAAQLGPGWLSGQRTGSLVTLATRGVDALDDYFSRYLPQLGLAVVVPVAVLARIVTEDWVSAAIIVGTLPLIPLFMMLIGWATQSRMDRQWRLLSRLSGHFLDVVAGLPTLKVFGRAKAQADSIRRITGEYRQATMRTLRIAFLSSFALELLATLSVALVAVTIGMRLVHGDMDLYIGLVILMLAPEAYLPLRQVGAQYHAAAEGLAAAEEIFAVLETPVPASGTAAVPAGAVVFDGVTVRYPGRSVDAVTDVRFTVEPGETVALVGPSGAGKSTLLNVLLGFVRPTEGRVRIGGVDLADVDLERWRSRIAWVPQLPHLYAGTIAENVRLARPDADDTAVRGALAEAGALEFVDALPEGIDTVLGEDGAGLSAGQRQRLALARAFLADRPVLLLDEPTAALDGATEAEVVAAVRRLAVGRTVMLVVHRPALLEVADRVVRLEGTEPLAYPADADLPRGLRPLDPRPSATRLGHLASGATEQPPTRPRGALARVWSLAGPRRGRLLLALLLGALALGSAVGLMATSGWLISRASQQPPVLYLMVAVTATRAFGIGRAVFRYAERLVSHDAVLRMLADTRVAVYRRLERLAPAGLRTARRGDLLARLVADVDALQDYWLRWLLPAGVAVAVSTASVAFTAWLLPEAGAALAVGLVVAGAGVPVITAAAARRTERRLAPARGVLATRVSDLLTGTAELTVAGALPARTAAARQADGTLTGIASRAATVTALGDGLTTLISGLTVTATALLGAQAVAAGRLGGVAMAVVVLTPLAAFEAVLGLPLAVRLRQRARRSAERVYEVLDAPEPVREPERPRQAPAAPFPVVVKGLAARHAGQHRDALAGLDLTLEQGRRIAVVGPSGSGKTTLAQVLLRFLGPQAGSYTLAGVDACALAGDDVRRLVGLCAQDAHLFDSTVRENLLLARKDATEADLRDALARARLLDWVDGLPDGLDTLVGEHGARLSGGQRQRLALARALLADFPVLVLDEPAEHLDLPTADALTADLLVATQGRTTLLITHRLAGLDAVDEVVVLDAGRVVQRGPYAELAAVDGPLRTMALREEAAESLVGSR</sequence>
<feature type="transmembrane region" description="Helical" evidence="8">
    <location>
        <begin position="746"/>
        <end position="766"/>
    </location>
</feature>
<dbReference type="Proteomes" id="UP001519309">
    <property type="component" value="Unassembled WGS sequence"/>
</dbReference>
<organism evidence="11 13">
    <name type="scientific">Streptomyces griseochromogenes</name>
    <dbReference type="NCBI Taxonomy" id="68214"/>
    <lineage>
        <taxon>Bacteria</taxon>
        <taxon>Bacillati</taxon>
        <taxon>Actinomycetota</taxon>
        <taxon>Actinomycetes</taxon>
        <taxon>Kitasatosporales</taxon>
        <taxon>Streptomycetaceae</taxon>
        <taxon>Streptomyces</taxon>
    </lineage>
</organism>
<dbReference type="CDD" id="cd03228">
    <property type="entry name" value="ABCC_MRP_Like"/>
    <property type="match status" value="1"/>
</dbReference>
<dbReference type="AlphaFoldDB" id="A0A1B1BBE2"/>
<dbReference type="InterPro" id="IPR011527">
    <property type="entry name" value="ABC1_TM_dom"/>
</dbReference>
<feature type="domain" description="ABC transmembrane type-1" evidence="10">
    <location>
        <begin position="604"/>
        <end position="887"/>
    </location>
</feature>
<protein>
    <submittedName>
        <fullName evidence="11">ABC transporter</fullName>
    </submittedName>
    <submittedName>
        <fullName evidence="12">ATP-binding cassette subfamily C protein CydCD</fullName>
    </submittedName>
</protein>
<feature type="domain" description="ABC transmembrane type-1" evidence="10">
    <location>
        <begin position="20"/>
        <end position="303"/>
    </location>
</feature>
<feature type="transmembrane region" description="Helical" evidence="8">
    <location>
        <begin position="17"/>
        <end position="41"/>
    </location>
</feature>
<dbReference type="InterPro" id="IPR014216">
    <property type="entry name" value="ABC_transptr_CydD"/>
</dbReference>
<keyword evidence="7 8" id="KW-0472">Membrane</keyword>
<feature type="transmembrane region" description="Helical" evidence="8">
    <location>
        <begin position="61"/>
        <end position="82"/>
    </location>
</feature>
<dbReference type="CDD" id="cd18584">
    <property type="entry name" value="ABC_6TM_AarD_CydD"/>
    <property type="match status" value="1"/>
</dbReference>
<keyword evidence="4" id="KW-0547">Nucleotide-binding</keyword>
<dbReference type="InterPro" id="IPR036640">
    <property type="entry name" value="ABC1_TM_sf"/>
</dbReference>
<dbReference type="GO" id="GO:0034775">
    <property type="term" value="P:glutathione transmembrane transport"/>
    <property type="evidence" value="ECO:0007669"/>
    <property type="project" value="InterPro"/>
</dbReference>
<dbReference type="InterPro" id="IPR014223">
    <property type="entry name" value="ABC_CydC/D"/>
</dbReference>
<dbReference type="PANTHER" id="PTHR24221:SF590">
    <property type="entry name" value="COMPONENT LINKED WITH THE ASSEMBLY OF CYTOCHROME' TRANSPORT TRANSMEMBRANE ATP-BINDING PROTEIN ABC TRANSPORTER CYDD-RELATED"/>
    <property type="match status" value="1"/>
</dbReference>
<dbReference type="GO" id="GO:0140359">
    <property type="term" value="F:ABC-type transporter activity"/>
    <property type="evidence" value="ECO:0007669"/>
    <property type="project" value="InterPro"/>
</dbReference>
<feature type="transmembrane region" description="Helical" evidence="8">
    <location>
        <begin position="638"/>
        <end position="657"/>
    </location>
</feature>
<feature type="transmembrane region" description="Helical" evidence="8">
    <location>
        <begin position="161"/>
        <end position="181"/>
    </location>
</feature>
<dbReference type="Pfam" id="PF00664">
    <property type="entry name" value="ABC_membrane"/>
    <property type="match status" value="2"/>
</dbReference>
<dbReference type="EMBL" id="CP016279">
    <property type="protein sequence ID" value="ANP56144.1"/>
    <property type="molecule type" value="Genomic_DNA"/>
</dbReference>
<evidence type="ECO:0000256" key="1">
    <source>
        <dbReference type="ARBA" id="ARBA00004651"/>
    </source>
</evidence>
<feature type="transmembrane region" description="Helical" evidence="8">
    <location>
        <begin position="830"/>
        <end position="852"/>
    </location>
</feature>
<feature type="transmembrane region" description="Helical" evidence="8">
    <location>
        <begin position="858"/>
        <end position="882"/>
    </location>
</feature>
<reference evidence="11 13" key="1">
    <citation type="submission" date="2016-06" db="EMBL/GenBank/DDBJ databases">
        <title>Complete genome sequence of Streptomyces griseochromogenes ATCC 14511, the Blasticidin S producer.</title>
        <authorList>
            <person name="Wu L."/>
        </authorList>
    </citation>
    <scope>NUCLEOTIDE SEQUENCE [LARGE SCALE GENOMIC DNA]</scope>
    <source>
        <strain evidence="11 13">ATCC 14511</strain>
    </source>
</reference>
<keyword evidence="14" id="KW-1185">Reference proteome</keyword>
<feature type="transmembrane region" description="Helical" evidence="8">
    <location>
        <begin position="240"/>
        <end position="268"/>
    </location>
</feature>
<proteinExistence type="predicted"/>
<dbReference type="Gene3D" id="1.20.1560.10">
    <property type="entry name" value="ABC transporter type 1, transmembrane domain"/>
    <property type="match status" value="2"/>
</dbReference>
<comment type="subcellular location">
    <subcellularLocation>
        <location evidence="1">Cell membrane</location>
        <topology evidence="1">Multi-pass membrane protein</topology>
    </subcellularLocation>
</comment>
<evidence type="ECO:0000256" key="6">
    <source>
        <dbReference type="ARBA" id="ARBA00022989"/>
    </source>
</evidence>
<evidence type="ECO:0000313" key="12">
    <source>
        <dbReference type="EMBL" id="MBP2050982.1"/>
    </source>
</evidence>
<reference evidence="12 14" key="2">
    <citation type="submission" date="2021-03" db="EMBL/GenBank/DDBJ databases">
        <title>Genomic Encyclopedia of Type Strains, Phase IV (KMG-IV): sequencing the most valuable type-strain genomes for metagenomic binning, comparative biology and taxonomic classification.</title>
        <authorList>
            <person name="Goeker M."/>
        </authorList>
    </citation>
    <scope>NUCLEOTIDE SEQUENCE [LARGE SCALE GENOMIC DNA]</scope>
    <source>
        <strain evidence="12 14">DSM 40499</strain>
    </source>
</reference>
<keyword evidence="5 12" id="KW-0067">ATP-binding</keyword>
<dbReference type="SMART" id="SM00382">
    <property type="entry name" value="AAA"/>
    <property type="match status" value="2"/>
</dbReference>
<dbReference type="InterPro" id="IPR003439">
    <property type="entry name" value="ABC_transporter-like_ATP-bd"/>
</dbReference>
<dbReference type="PANTHER" id="PTHR24221">
    <property type="entry name" value="ATP-BINDING CASSETTE SUB-FAMILY B"/>
    <property type="match status" value="1"/>
</dbReference>
<keyword evidence="3 8" id="KW-0812">Transmembrane</keyword>
<dbReference type="FunFam" id="3.40.50.300:FF:000604">
    <property type="entry name" value="ABC transporter B family member 28"/>
    <property type="match status" value="1"/>
</dbReference>
<dbReference type="PROSITE" id="PS50929">
    <property type="entry name" value="ABC_TM1F"/>
    <property type="match status" value="2"/>
</dbReference>
<evidence type="ECO:0000313" key="14">
    <source>
        <dbReference type="Proteomes" id="UP001519309"/>
    </source>
</evidence>
<dbReference type="STRING" id="68214.AVL59_46955"/>
<dbReference type="GO" id="GO:0045454">
    <property type="term" value="P:cell redox homeostasis"/>
    <property type="evidence" value="ECO:0007669"/>
    <property type="project" value="InterPro"/>
</dbReference>
<dbReference type="Gene3D" id="3.40.50.300">
    <property type="entry name" value="P-loop containing nucleotide triphosphate hydrolases"/>
    <property type="match status" value="2"/>
</dbReference>
<evidence type="ECO:0000256" key="8">
    <source>
        <dbReference type="SAM" id="Phobius"/>
    </source>
</evidence>
<dbReference type="NCBIfam" id="TIGR02868">
    <property type="entry name" value="CydC"/>
    <property type="match status" value="1"/>
</dbReference>
<evidence type="ECO:0000256" key="4">
    <source>
        <dbReference type="ARBA" id="ARBA00022741"/>
    </source>
</evidence>
<dbReference type="InterPro" id="IPR017871">
    <property type="entry name" value="ABC_transporter-like_CS"/>
</dbReference>
<evidence type="ECO:0000256" key="7">
    <source>
        <dbReference type="ARBA" id="ARBA00023136"/>
    </source>
</evidence>
<gene>
    <name evidence="11" type="ORF">AVL59_46955</name>
    <name evidence="12" type="ORF">J2Z21_003932</name>
</gene>
<dbReference type="InterPro" id="IPR039421">
    <property type="entry name" value="Type_1_exporter"/>
</dbReference>
<evidence type="ECO:0000259" key="10">
    <source>
        <dbReference type="PROSITE" id="PS50929"/>
    </source>
</evidence>
<dbReference type="GO" id="GO:0005737">
    <property type="term" value="C:cytoplasm"/>
    <property type="evidence" value="ECO:0007669"/>
    <property type="project" value="UniProtKB-ARBA"/>
</dbReference>
<dbReference type="EMBL" id="JAGGLP010000007">
    <property type="protein sequence ID" value="MBP2050982.1"/>
    <property type="molecule type" value="Genomic_DNA"/>
</dbReference>
<evidence type="ECO:0000256" key="3">
    <source>
        <dbReference type="ARBA" id="ARBA00022692"/>
    </source>
</evidence>
<dbReference type="PROSITE" id="PS50893">
    <property type="entry name" value="ABC_TRANSPORTER_2"/>
    <property type="match status" value="2"/>
</dbReference>
<dbReference type="FunFam" id="1.20.1560.10:FF:000034">
    <property type="entry name" value="Putative ABC transporter"/>
    <property type="match status" value="1"/>
</dbReference>
<dbReference type="NCBIfam" id="TIGR02857">
    <property type="entry name" value="CydD"/>
    <property type="match status" value="1"/>
</dbReference>
<dbReference type="PROSITE" id="PS00211">
    <property type="entry name" value="ABC_TRANSPORTER_1"/>
    <property type="match status" value="2"/>
</dbReference>
<feature type="transmembrane region" description="Helical" evidence="8">
    <location>
        <begin position="718"/>
        <end position="740"/>
    </location>
</feature>
<keyword evidence="2" id="KW-0813">Transport</keyword>
<feature type="transmembrane region" description="Helical" evidence="8">
    <location>
        <begin position="274"/>
        <end position="291"/>
    </location>
</feature>